<evidence type="ECO:0000313" key="1">
    <source>
        <dbReference type="EMBL" id="KAH6946785.1"/>
    </source>
</evidence>
<protein>
    <submittedName>
        <fullName evidence="1">Uncharacterized protein</fullName>
    </submittedName>
</protein>
<evidence type="ECO:0000313" key="2">
    <source>
        <dbReference type="Proteomes" id="UP000821845"/>
    </source>
</evidence>
<name>A0ACB7TJ06_HYAAI</name>
<reference evidence="1" key="1">
    <citation type="submission" date="2020-05" db="EMBL/GenBank/DDBJ databases">
        <title>Large-scale comparative analyses of tick genomes elucidate their genetic diversity and vector capacities.</title>
        <authorList>
            <person name="Jia N."/>
            <person name="Wang J."/>
            <person name="Shi W."/>
            <person name="Du L."/>
            <person name="Sun Y."/>
            <person name="Zhan W."/>
            <person name="Jiang J."/>
            <person name="Wang Q."/>
            <person name="Zhang B."/>
            <person name="Ji P."/>
            <person name="Sakyi L.B."/>
            <person name="Cui X."/>
            <person name="Yuan T."/>
            <person name="Jiang B."/>
            <person name="Yang W."/>
            <person name="Lam T.T.-Y."/>
            <person name="Chang Q."/>
            <person name="Ding S."/>
            <person name="Wang X."/>
            <person name="Zhu J."/>
            <person name="Ruan X."/>
            <person name="Zhao L."/>
            <person name="Wei J."/>
            <person name="Que T."/>
            <person name="Du C."/>
            <person name="Cheng J."/>
            <person name="Dai P."/>
            <person name="Han X."/>
            <person name="Huang E."/>
            <person name="Gao Y."/>
            <person name="Liu J."/>
            <person name="Shao H."/>
            <person name="Ye R."/>
            <person name="Li L."/>
            <person name="Wei W."/>
            <person name="Wang X."/>
            <person name="Wang C."/>
            <person name="Yang T."/>
            <person name="Huo Q."/>
            <person name="Li W."/>
            <person name="Guo W."/>
            <person name="Chen H."/>
            <person name="Zhou L."/>
            <person name="Ni X."/>
            <person name="Tian J."/>
            <person name="Zhou Y."/>
            <person name="Sheng Y."/>
            <person name="Liu T."/>
            <person name="Pan Y."/>
            <person name="Xia L."/>
            <person name="Li J."/>
            <person name="Zhao F."/>
            <person name="Cao W."/>
        </authorList>
    </citation>
    <scope>NUCLEOTIDE SEQUENCE</scope>
    <source>
        <strain evidence="1">Hyas-2018</strain>
    </source>
</reference>
<proteinExistence type="predicted"/>
<gene>
    <name evidence="1" type="ORF">HPB50_015309</name>
</gene>
<sequence length="100" mass="12017">MDFQKRQPQHCYNRRLVQDILAEHSERLPLSTWTDQEEEIFRQKFIQFPKEFGKIASFLEKKTVPDCVQYSCTTKKTEKYKELVRESRGRDRSKKNACGK</sequence>
<organism evidence="1 2">
    <name type="scientific">Hyalomma asiaticum</name>
    <name type="common">Tick</name>
    <dbReference type="NCBI Taxonomy" id="266040"/>
    <lineage>
        <taxon>Eukaryota</taxon>
        <taxon>Metazoa</taxon>
        <taxon>Ecdysozoa</taxon>
        <taxon>Arthropoda</taxon>
        <taxon>Chelicerata</taxon>
        <taxon>Arachnida</taxon>
        <taxon>Acari</taxon>
        <taxon>Parasitiformes</taxon>
        <taxon>Ixodida</taxon>
        <taxon>Ixodoidea</taxon>
        <taxon>Ixodidae</taxon>
        <taxon>Hyalomminae</taxon>
        <taxon>Hyalomma</taxon>
    </lineage>
</organism>
<keyword evidence="2" id="KW-1185">Reference proteome</keyword>
<dbReference type="EMBL" id="CM023481">
    <property type="protein sequence ID" value="KAH6946785.1"/>
    <property type="molecule type" value="Genomic_DNA"/>
</dbReference>
<dbReference type="Proteomes" id="UP000821845">
    <property type="component" value="Chromosome 1"/>
</dbReference>
<comment type="caution">
    <text evidence="1">The sequence shown here is derived from an EMBL/GenBank/DDBJ whole genome shotgun (WGS) entry which is preliminary data.</text>
</comment>
<accession>A0ACB7TJ06</accession>